<dbReference type="SMART" id="SM01074">
    <property type="entry name" value="Cdc6_C"/>
    <property type="match status" value="1"/>
</dbReference>
<dbReference type="AlphaFoldDB" id="A0A0C9MGW2"/>
<dbReference type="GO" id="GO:0005524">
    <property type="term" value="F:ATP binding"/>
    <property type="evidence" value="ECO:0007669"/>
    <property type="project" value="InterPro"/>
</dbReference>
<comment type="similarity">
    <text evidence="2 7">Belongs to the CDC6/cdc18 family.</text>
</comment>
<protein>
    <recommendedName>
        <fullName evidence="7">Cell division control protein</fullName>
    </recommendedName>
</protein>
<keyword evidence="6" id="KW-0131">Cell cycle</keyword>
<dbReference type="SUPFAM" id="SSF52540">
    <property type="entry name" value="P-loop containing nucleoside triphosphate hydrolases"/>
    <property type="match status" value="1"/>
</dbReference>
<dbReference type="InterPro" id="IPR015163">
    <property type="entry name" value="Cdc6_C"/>
</dbReference>
<dbReference type="GO" id="GO:0000785">
    <property type="term" value="C:chromatin"/>
    <property type="evidence" value="ECO:0007669"/>
    <property type="project" value="EnsemblFungi"/>
</dbReference>
<keyword evidence="3" id="KW-0132">Cell division</keyword>
<evidence type="ECO:0000256" key="8">
    <source>
        <dbReference type="SAM" id="MobiDB-lite"/>
    </source>
</evidence>
<evidence type="ECO:0000256" key="4">
    <source>
        <dbReference type="ARBA" id="ARBA00022705"/>
    </source>
</evidence>
<reference evidence="11" key="1">
    <citation type="submission" date="2014-09" db="EMBL/GenBank/DDBJ databases">
        <title>Draft genome sequence of an oleaginous Mucoromycotina fungus Mucor ambiguus NBRC6742.</title>
        <authorList>
            <person name="Takeda I."/>
            <person name="Yamane N."/>
            <person name="Morita T."/>
            <person name="Tamano K."/>
            <person name="Machida M."/>
            <person name="Baker S."/>
            <person name="Koike H."/>
        </authorList>
    </citation>
    <scope>NUCLEOTIDE SEQUENCE</scope>
    <source>
        <strain evidence="11">NBRC 6742</strain>
    </source>
</reference>
<dbReference type="InterPro" id="IPR027417">
    <property type="entry name" value="P-loop_NTPase"/>
</dbReference>
<dbReference type="InterPro" id="IPR036388">
    <property type="entry name" value="WH-like_DNA-bd_sf"/>
</dbReference>
<feature type="region of interest" description="Disordered" evidence="8">
    <location>
        <begin position="1"/>
        <end position="110"/>
    </location>
</feature>
<name>A0A0C9MGW2_9FUNG</name>
<dbReference type="Gene3D" id="1.10.8.60">
    <property type="match status" value="1"/>
</dbReference>
<evidence type="ECO:0000256" key="2">
    <source>
        <dbReference type="ARBA" id="ARBA00006184"/>
    </source>
</evidence>
<dbReference type="InterPro" id="IPR016314">
    <property type="entry name" value="Cdc6/18"/>
</dbReference>
<dbReference type="Proteomes" id="UP000053815">
    <property type="component" value="Unassembled WGS sequence"/>
</dbReference>
<comment type="subcellular location">
    <subcellularLocation>
        <location evidence="1">Nucleus</location>
    </subcellularLocation>
</comment>
<proteinExistence type="inferred from homology"/>
<dbReference type="FunFam" id="3.40.50.300:FF:000547">
    <property type="entry name" value="Cell division control protein"/>
    <property type="match status" value="1"/>
</dbReference>
<sequence>MLQRTRSSTRLSTSNDNKQQLRSPTRSGTKRRSTEDSENLPSPPSTPTRRQKINNTTKVETPQNVRNITKELQMAQLQSPNGRNVYLKSKGLSNNDNNSNKSNTKNKQEETLYQKAKAVFRRTAIPSRLIGRGDEREQMLAFWKEHVLANKPGCLYISGMPGTGKTAMLTEVIRRMEDDIMALRSHRVSTVVVNCMSVKEPKQIYQKLIEELSPAASIQQDVVKQAEELINANKNKLYVVILDEIDSLITRDQDVLYKIFEWASLPTSRLVLIGIANALDLTDRILPRLRAKNCEPQLMNFNPYQVSEITSIIRDRLFSLIEDPQDPFAPPPKAVDGIPAPLIQANAIELCARKVAASMGDLRTALDVCRQAIELAEMEQKKKSAAPAPATTVLGEQRNGATLPAVQEPKVTVVHVMKVLNVVFGSSTTQKLKQLNLQQKIVLGVILVMLRTCKKGSKKDQLVLGKFREQYSALCSDTASAISAVSRTELNDLLTLLETSSIITLGKSKEDRTRKIQLNVQENEIAQMINDMPILKSWMDENLQKLGY</sequence>
<evidence type="ECO:0000256" key="6">
    <source>
        <dbReference type="ARBA" id="ARBA00023306"/>
    </source>
</evidence>
<dbReference type="GO" id="GO:0140463">
    <property type="term" value="F:chromatin-protein adaptor activity"/>
    <property type="evidence" value="ECO:0007669"/>
    <property type="project" value="EnsemblFungi"/>
</dbReference>
<dbReference type="InterPro" id="IPR003959">
    <property type="entry name" value="ATPase_AAA_core"/>
</dbReference>
<dbReference type="InterPro" id="IPR054425">
    <property type="entry name" value="Cdc6_ORC1-like_ATPase_lid"/>
</dbReference>
<dbReference type="InterPro" id="IPR036390">
    <property type="entry name" value="WH_DNA-bd_sf"/>
</dbReference>
<dbReference type="GO" id="GO:0005634">
    <property type="term" value="C:nucleus"/>
    <property type="evidence" value="ECO:0007669"/>
    <property type="project" value="UniProtKB-SubCell"/>
</dbReference>
<feature type="domain" description="Cdc6 C-terminal" evidence="10">
    <location>
        <begin position="446"/>
        <end position="529"/>
    </location>
</feature>
<evidence type="ECO:0000259" key="10">
    <source>
        <dbReference type="SMART" id="SM01074"/>
    </source>
</evidence>
<dbReference type="PIRSF" id="PIRSF001767">
    <property type="entry name" value="Cdc6"/>
    <property type="match status" value="1"/>
</dbReference>
<dbReference type="GO" id="GO:0003688">
    <property type="term" value="F:DNA replication origin binding"/>
    <property type="evidence" value="ECO:0007669"/>
    <property type="project" value="TreeGrafter"/>
</dbReference>
<dbReference type="SMART" id="SM00382">
    <property type="entry name" value="AAA"/>
    <property type="match status" value="1"/>
</dbReference>
<feature type="compositionally biased region" description="Low complexity" evidence="8">
    <location>
        <begin position="88"/>
        <end position="105"/>
    </location>
</feature>
<keyword evidence="12" id="KW-1185">Reference proteome</keyword>
<dbReference type="GO" id="GO:0033314">
    <property type="term" value="P:mitotic DNA replication checkpoint signaling"/>
    <property type="evidence" value="ECO:0007669"/>
    <property type="project" value="EnsemblFungi"/>
</dbReference>
<dbReference type="OrthoDB" id="1926878at2759"/>
<dbReference type="PANTHER" id="PTHR10763:SF26">
    <property type="entry name" value="CELL DIVISION CONTROL PROTEIN 6 HOMOLOG"/>
    <property type="match status" value="1"/>
</dbReference>
<dbReference type="Pfam" id="PF09079">
    <property type="entry name" value="WHD_Cdc6"/>
    <property type="match status" value="1"/>
</dbReference>
<evidence type="ECO:0000259" key="9">
    <source>
        <dbReference type="SMART" id="SM00382"/>
    </source>
</evidence>
<dbReference type="Pfam" id="PF00004">
    <property type="entry name" value="AAA"/>
    <property type="match status" value="1"/>
</dbReference>
<gene>
    <name evidence="11" type="ORF">MAM1_0128d06044</name>
</gene>
<feature type="compositionally biased region" description="Low complexity" evidence="8">
    <location>
        <begin position="1"/>
        <end position="14"/>
    </location>
</feature>
<dbReference type="GO" id="GO:1902975">
    <property type="term" value="P:mitotic DNA replication initiation"/>
    <property type="evidence" value="ECO:0007669"/>
    <property type="project" value="EnsemblFungi"/>
</dbReference>
<dbReference type="GO" id="GO:0140530">
    <property type="term" value="P:MCM complex loading"/>
    <property type="evidence" value="ECO:0007669"/>
    <property type="project" value="EnsemblFungi"/>
</dbReference>
<dbReference type="STRING" id="91626.A0A0C9MGW2"/>
<keyword evidence="4" id="KW-0235">DNA replication</keyword>
<accession>A0A0C9MGW2</accession>
<dbReference type="GO" id="GO:0016887">
    <property type="term" value="F:ATP hydrolysis activity"/>
    <property type="evidence" value="ECO:0007669"/>
    <property type="project" value="InterPro"/>
</dbReference>
<evidence type="ECO:0000256" key="5">
    <source>
        <dbReference type="ARBA" id="ARBA00023242"/>
    </source>
</evidence>
<evidence type="ECO:0000313" key="11">
    <source>
        <dbReference type="EMBL" id="GAN06559.1"/>
    </source>
</evidence>
<dbReference type="CDD" id="cd00009">
    <property type="entry name" value="AAA"/>
    <property type="match status" value="1"/>
</dbReference>
<dbReference type="InterPro" id="IPR003593">
    <property type="entry name" value="AAA+_ATPase"/>
</dbReference>
<evidence type="ECO:0000256" key="1">
    <source>
        <dbReference type="ARBA" id="ARBA00004123"/>
    </source>
</evidence>
<feature type="compositionally biased region" description="Polar residues" evidence="8">
    <location>
        <begin position="53"/>
        <end position="67"/>
    </location>
</feature>
<feature type="domain" description="AAA+ ATPase" evidence="9">
    <location>
        <begin position="151"/>
        <end position="295"/>
    </location>
</feature>
<evidence type="ECO:0000256" key="3">
    <source>
        <dbReference type="ARBA" id="ARBA00022618"/>
    </source>
</evidence>
<evidence type="ECO:0000256" key="7">
    <source>
        <dbReference type="PIRNR" id="PIRNR001767"/>
    </source>
</evidence>
<dbReference type="Gene3D" id="1.10.10.10">
    <property type="entry name" value="Winged helix-like DNA-binding domain superfamily/Winged helix DNA-binding domain"/>
    <property type="match status" value="1"/>
</dbReference>
<dbReference type="PANTHER" id="PTHR10763">
    <property type="entry name" value="CELL DIVISION CONTROL PROTEIN 6-RELATED"/>
    <property type="match status" value="1"/>
</dbReference>
<dbReference type="Pfam" id="PF22606">
    <property type="entry name" value="Cdc6-ORC-like_ATPase_lid"/>
    <property type="match status" value="1"/>
</dbReference>
<feature type="compositionally biased region" description="Polar residues" evidence="8">
    <location>
        <begin position="15"/>
        <end position="27"/>
    </location>
</feature>
<keyword evidence="5" id="KW-0539">Nucleus</keyword>
<dbReference type="SUPFAM" id="SSF46785">
    <property type="entry name" value="Winged helix' DNA-binding domain"/>
    <property type="match status" value="1"/>
</dbReference>
<organism evidence="11">
    <name type="scientific">Mucor ambiguus</name>
    <dbReference type="NCBI Taxonomy" id="91626"/>
    <lineage>
        <taxon>Eukaryota</taxon>
        <taxon>Fungi</taxon>
        <taxon>Fungi incertae sedis</taxon>
        <taxon>Mucoromycota</taxon>
        <taxon>Mucoromycotina</taxon>
        <taxon>Mucoromycetes</taxon>
        <taxon>Mucorales</taxon>
        <taxon>Mucorineae</taxon>
        <taxon>Mucoraceae</taxon>
        <taxon>Mucor</taxon>
    </lineage>
</organism>
<dbReference type="EMBL" id="DF836417">
    <property type="protein sequence ID" value="GAN06559.1"/>
    <property type="molecule type" value="Genomic_DNA"/>
</dbReference>
<dbReference type="Gene3D" id="3.40.50.300">
    <property type="entry name" value="P-loop containing nucleotide triphosphate hydrolases"/>
    <property type="match status" value="1"/>
</dbReference>
<dbReference type="GO" id="GO:0051301">
    <property type="term" value="P:cell division"/>
    <property type="evidence" value="ECO:0007669"/>
    <property type="project" value="UniProtKB-UniRule"/>
</dbReference>
<dbReference type="InterPro" id="IPR050311">
    <property type="entry name" value="ORC1/CDC6"/>
</dbReference>
<evidence type="ECO:0000313" key="12">
    <source>
        <dbReference type="Proteomes" id="UP000053815"/>
    </source>
</evidence>